<dbReference type="EMBL" id="UFUW01000001">
    <property type="protein sequence ID" value="SUX25718.1"/>
    <property type="molecule type" value="Genomic_DNA"/>
</dbReference>
<reference evidence="5 6" key="1">
    <citation type="submission" date="2018-06" db="EMBL/GenBank/DDBJ databases">
        <authorList>
            <consortium name="Pathogen Informatics"/>
            <person name="Doyle S."/>
        </authorList>
    </citation>
    <scope>NUCLEOTIDE SEQUENCE [LARGE SCALE GENOMIC DNA]</scope>
    <source>
        <strain evidence="5 6">NCTC13294</strain>
    </source>
</reference>
<dbReference type="InterPro" id="IPR058531">
    <property type="entry name" value="Baseplate_J_M"/>
</dbReference>
<dbReference type="InterPro" id="IPR058530">
    <property type="entry name" value="Baseplate_J-like_C"/>
</dbReference>
<dbReference type="Pfam" id="PF04865">
    <property type="entry name" value="Baseplate_J"/>
    <property type="match status" value="1"/>
</dbReference>
<dbReference type="InterPro" id="IPR006949">
    <property type="entry name" value="Barrel_Baseplate_J-like"/>
</dbReference>
<dbReference type="RefSeq" id="WP_115612650.1">
    <property type="nucleotide sequence ID" value="NZ_JBHLZC010000001.1"/>
</dbReference>
<evidence type="ECO:0000259" key="2">
    <source>
        <dbReference type="Pfam" id="PF04865"/>
    </source>
</evidence>
<dbReference type="Pfam" id="PF26078">
    <property type="entry name" value="Baseplate_J_M"/>
    <property type="match status" value="1"/>
</dbReference>
<evidence type="ECO:0000259" key="4">
    <source>
        <dbReference type="Pfam" id="PF26079"/>
    </source>
</evidence>
<evidence type="ECO:0000259" key="3">
    <source>
        <dbReference type="Pfam" id="PF26078"/>
    </source>
</evidence>
<feature type="domain" description="Baseplate protein J-like barrel" evidence="2">
    <location>
        <begin position="89"/>
        <end position="167"/>
    </location>
</feature>
<proteinExistence type="inferred from homology"/>
<organism evidence="5 6">
    <name type="scientific">Cardiobacterium valvarum</name>
    <dbReference type="NCBI Taxonomy" id="194702"/>
    <lineage>
        <taxon>Bacteria</taxon>
        <taxon>Pseudomonadati</taxon>
        <taxon>Pseudomonadota</taxon>
        <taxon>Gammaproteobacteria</taxon>
        <taxon>Cardiobacteriales</taxon>
        <taxon>Cardiobacteriaceae</taxon>
        <taxon>Cardiobacterium</taxon>
    </lineage>
</organism>
<feature type="domain" description="Baseplate J-like central" evidence="3">
    <location>
        <begin position="188"/>
        <end position="252"/>
    </location>
</feature>
<dbReference type="Pfam" id="PF26079">
    <property type="entry name" value="Baseplate_J_C"/>
    <property type="match status" value="1"/>
</dbReference>
<sequence>MSIAKNFVEVRDAYLRDLANQDSTAHTHAGSDNFVRASAFAAVAEGLYQHQAWLLKQAFADTADSDYLEMHAAQYGIYRKAAAAAGGSVTLRGRDGSVIPAATTFTLGEVRYQTDSAVTISGGSATVLAHAVRPGIAGNSERGGEGRLVSPSSGVEAAVTVGAMQGGSDAEDDTALLARYLDRLRYPPAGGNARDFRRWCLEVEGVADAMIFPLRRGNGFVDAVILGAEGLPSAQTLAAVQAYVDERRPVTRKNGFLALAPTVQTVDVSLRLALVAGSDRATVHAAVTTAVRGYFAGLRPGEDVVRSQLEAVISGVAGVRDRAVVAPAANVSATVTASAVPWLRLGQLQIGDM</sequence>
<evidence type="ECO:0000256" key="1">
    <source>
        <dbReference type="ARBA" id="ARBA00038087"/>
    </source>
</evidence>
<gene>
    <name evidence="5" type="ORF">NCTC13294_02607</name>
</gene>
<accession>A0A381EFD8</accession>
<feature type="domain" description="Baseplate J-like C-terminal" evidence="4">
    <location>
        <begin position="266"/>
        <end position="348"/>
    </location>
</feature>
<dbReference type="PANTHER" id="PTHR37829:SF3">
    <property type="entry name" value="PROTEIN JAYE-RELATED"/>
    <property type="match status" value="1"/>
</dbReference>
<evidence type="ECO:0000313" key="6">
    <source>
        <dbReference type="Proteomes" id="UP000254572"/>
    </source>
</evidence>
<name>A0A381EFD8_9GAMM</name>
<dbReference type="InterPro" id="IPR052399">
    <property type="entry name" value="Phage_Baseplate_Assmbl_Protein"/>
</dbReference>
<dbReference type="AlphaFoldDB" id="A0A381EFD8"/>
<comment type="similarity">
    <text evidence="1">Belongs to the Mu gp47/PBSX XkdT family.</text>
</comment>
<keyword evidence="6" id="KW-1185">Reference proteome</keyword>
<dbReference type="OrthoDB" id="7565172at2"/>
<dbReference type="PANTHER" id="PTHR37829">
    <property type="entry name" value="PHAGE-LIKE ELEMENT PBSX PROTEIN XKDT"/>
    <property type="match status" value="1"/>
</dbReference>
<dbReference type="Proteomes" id="UP000254572">
    <property type="component" value="Unassembled WGS sequence"/>
</dbReference>
<protein>
    <submittedName>
        <fullName evidence="5">Uncharacterized homolog of phage Mu protein gp47</fullName>
    </submittedName>
</protein>
<evidence type="ECO:0000313" key="5">
    <source>
        <dbReference type="EMBL" id="SUX25718.1"/>
    </source>
</evidence>